<accession>A0ABV7LS24</accession>
<keyword evidence="3" id="KW-1185">Reference proteome</keyword>
<feature type="chain" id="PRO_5045809251" evidence="1">
    <location>
        <begin position="23"/>
        <end position="71"/>
    </location>
</feature>
<name>A0ABV7LS24_9GAMM</name>
<dbReference type="Proteomes" id="UP001595579">
    <property type="component" value="Unassembled WGS sequence"/>
</dbReference>
<proteinExistence type="predicted"/>
<dbReference type="EMBL" id="JBHRUG010000029">
    <property type="protein sequence ID" value="MFC3284929.1"/>
    <property type="molecule type" value="Genomic_DNA"/>
</dbReference>
<evidence type="ECO:0000313" key="3">
    <source>
        <dbReference type="Proteomes" id="UP001595579"/>
    </source>
</evidence>
<comment type="caution">
    <text evidence="2">The sequence shown here is derived from an EMBL/GenBank/DDBJ whole genome shotgun (WGS) entry which is preliminary data.</text>
</comment>
<gene>
    <name evidence="2" type="ORF">ACFOEV_15115</name>
</gene>
<dbReference type="RefSeq" id="WP_386775379.1">
    <property type="nucleotide sequence ID" value="NZ_JBHRUG010000029.1"/>
</dbReference>
<feature type="signal peptide" evidence="1">
    <location>
        <begin position="1"/>
        <end position="22"/>
    </location>
</feature>
<protein>
    <submittedName>
        <fullName evidence="2">Uncharacterized protein</fullName>
    </submittedName>
</protein>
<keyword evidence="1" id="KW-0732">Signal</keyword>
<evidence type="ECO:0000256" key="1">
    <source>
        <dbReference type="SAM" id="SignalP"/>
    </source>
</evidence>
<dbReference type="SUPFAM" id="SSF103247">
    <property type="entry name" value="TT1751-like"/>
    <property type="match status" value="1"/>
</dbReference>
<dbReference type="InterPro" id="IPR035923">
    <property type="entry name" value="TT1751-like_sf"/>
</dbReference>
<organism evidence="2 3">
    <name type="scientific">Litchfieldella rifensis</name>
    <dbReference type="NCBI Taxonomy" id="762643"/>
    <lineage>
        <taxon>Bacteria</taxon>
        <taxon>Pseudomonadati</taxon>
        <taxon>Pseudomonadota</taxon>
        <taxon>Gammaproteobacteria</taxon>
        <taxon>Oceanospirillales</taxon>
        <taxon>Halomonadaceae</taxon>
        <taxon>Litchfieldella</taxon>
    </lineage>
</organism>
<reference evidence="3" key="1">
    <citation type="journal article" date="2019" name="Int. J. Syst. Evol. Microbiol.">
        <title>The Global Catalogue of Microorganisms (GCM) 10K type strain sequencing project: providing services to taxonomists for standard genome sequencing and annotation.</title>
        <authorList>
            <consortium name="The Broad Institute Genomics Platform"/>
            <consortium name="The Broad Institute Genome Sequencing Center for Infectious Disease"/>
            <person name="Wu L."/>
            <person name="Ma J."/>
        </authorList>
    </citation>
    <scope>NUCLEOTIDE SEQUENCE [LARGE SCALE GENOMIC DNA]</scope>
    <source>
        <strain evidence="3">CECT 7698</strain>
    </source>
</reference>
<sequence length="71" mass="7598">MIKSLLAIAVMVVGGLSNTAMAEKQDKGIERISSPLGIEEVDLRLRVALEERGLTLVTVIDHAANARERGA</sequence>
<evidence type="ECO:0000313" key="2">
    <source>
        <dbReference type="EMBL" id="MFC3284929.1"/>
    </source>
</evidence>